<feature type="repeat" description="WD" evidence="6">
    <location>
        <begin position="411"/>
        <end position="445"/>
    </location>
</feature>
<dbReference type="EMBL" id="JBBPBM010000010">
    <property type="protein sequence ID" value="KAK8566047.1"/>
    <property type="molecule type" value="Genomic_DNA"/>
</dbReference>
<comment type="caution">
    <text evidence="8">The sequence shown here is derived from an EMBL/GenBank/DDBJ whole genome shotgun (WGS) entry which is preliminary data.</text>
</comment>
<dbReference type="PANTHER" id="PTHR22852:SF0">
    <property type="entry name" value="DENTICLELESS PROTEIN HOMOLOG"/>
    <property type="match status" value="1"/>
</dbReference>
<evidence type="ECO:0000256" key="3">
    <source>
        <dbReference type="ARBA" id="ARBA00022737"/>
    </source>
</evidence>
<keyword evidence="2 6" id="KW-0853">WD repeat</keyword>
<dbReference type="PRINTS" id="PR00320">
    <property type="entry name" value="GPROTEINBRPT"/>
</dbReference>
<evidence type="ECO:0000256" key="7">
    <source>
        <dbReference type="SAM" id="MobiDB-lite"/>
    </source>
</evidence>
<evidence type="ECO:0000313" key="9">
    <source>
        <dbReference type="Proteomes" id="UP001472677"/>
    </source>
</evidence>
<evidence type="ECO:0008006" key="10">
    <source>
        <dbReference type="Google" id="ProtNLM"/>
    </source>
</evidence>
<evidence type="ECO:0000256" key="5">
    <source>
        <dbReference type="ARBA" id="ARBA00038344"/>
    </source>
</evidence>
<dbReference type="InterPro" id="IPR051865">
    <property type="entry name" value="WD-repeat_CDT2_adapter"/>
</dbReference>
<evidence type="ECO:0000256" key="6">
    <source>
        <dbReference type="PROSITE-ProRule" id="PRU00221"/>
    </source>
</evidence>
<evidence type="ECO:0000256" key="2">
    <source>
        <dbReference type="ARBA" id="ARBA00022574"/>
    </source>
</evidence>
<dbReference type="Gene3D" id="2.130.10.10">
    <property type="entry name" value="YVTN repeat-like/Quinoprotein amine dehydrogenase"/>
    <property type="match status" value="3"/>
</dbReference>
<dbReference type="PROSITE" id="PS50082">
    <property type="entry name" value="WD_REPEATS_2"/>
    <property type="match status" value="3"/>
</dbReference>
<dbReference type="InterPro" id="IPR020472">
    <property type="entry name" value="WD40_PAC1"/>
</dbReference>
<comment type="similarity">
    <text evidence="5">Belongs to the WD repeat cdt2 family.</text>
</comment>
<organism evidence="8 9">
    <name type="scientific">Hibiscus sabdariffa</name>
    <name type="common">roselle</name>
    <dbReference type="NCBI Taxonomy" id="183260"/>
    <lineage>
        <taxon>Eukaryota</taxon>
        <taxon>Viridiplantae</taxon>
        <taxon>Streptophyta</taxon>
        <taxon>Embryophyta</taxon>
        <taxon>Tracheophyta</taxon>
        <taxon>Spermatophyta</taxon>
        <taxon>Magnoliopsida</taxon>
        <taxon>eudicotyledons</taxon>
        <taxon>Gunneridae</taxon>
        <taxon>Pentapetalae</taxon>
        <taxon>rosids</taxon>
        <taxon>malvids</taxon>
        <taxon>Malvales</taxon>
        <taxon>Malvaceae</taxon>
        <taxon>Malvoideae</taxon>
        <taxon>Hibiscus</taxon>
    </lineage>
</organism>
<feature type="repeat" description="WD" evidence="6">
    <location>
        <begin position="137"/>
        <end position="178"/>
    </location>
</feature>
<dbReference type="InterPro" id="IPR001680">
    <property type="entry name" value="WD40_rpt"/>
</dbReference>
<accession>A0ABR2EVJ2</accession>
<dbReference type="SMART" id="SM00320">
    <property type="entry name" value="WD40"/>
    <property type="match status" value="7"/>
</dbReference>
<dbReference type="SUPFAM" id="SSF50978">
    <property type="entry name" value="WD40 repeat-like"/>
    <property type="match status" value="1"/>
</dbReference>
<evidence type="ECO:0000313" key="8">
    <source>
        <dbReference type="EMBL" id="KAK8566047.1"/>
    </source>
</evidence>
<dbReference type="Proteomes" id="UP001472677">
    <property type="component" value="Unassembled WGS sequence"/>
</dbReference>
<dbReference type="Pfam" id="PF00400">
    <property type="entry name" value="WD40"/>
    <property type="match status" value="4"/>
</dbReference>
<feature type="repeat" description="WD" evidence="6">
    <location>
        <begin position="179"/>
        <end position="214"/>
    </location>
</feature>
<dbReference type="InterPro" id="IPR019775">
    <property type="entry name" value="WD40_repeat_CS"/>
</dbReference>
<dbReference type="PROSITE" id="PS50294">
    <property type="entry name" value="WD_REPEATS_REGION"/>
    <property type="match status" value="3"/>
</dbReference>
<protein>
    <recommendedName>
        <fullName evidence="10">Denticleless protein homolog</fullName>
    </recommendedName>
</protein>
<comment type="pathway">
    <text evidence="1">Protein modification; protein ubiquitination.</text>
</comment>
<evidence type="ECO:0000256" key="4">
    <source>
        <dbReference type="ARBA" id="ARBA00022786"/>
    </source>
</evidence>
<dbReference type="PANTHER" id="PTHR22852">
    <property type="entry name" value="LETHAL 2 DENTICLELESS PROTEIN RETINOIC ACID-REGULATED NUCLEAR MATRIX-ASSOCIATED PROTEIN"/>
    <property type="match status" value="1"/>
</dbReference>
<dbReference type="PROSITE" id="PS00678">
    <property type="entry name" value="WD_REPEATS_1"/>
    <property type="match status" value="1"/>
</dbReference>
<feature type="region of interest" description="Disordered" evidence="7">
    <location>
        <begin position="477"/>
        <end position="500"/>
    </location>
</feature>
<dbReference type="InterPro" id="IPR036322">
    <property type="entry name" value="WD40_repeat_dom_sf"/>
</dbReference>
<proteinExistence type="inferred from homology"/>
<keyword evidence="3" id="KW-0677">Repeat</keyword>
<name>A0ABR2EVJ2_9ROSI</name>
<dbReference type="InterPro" id="IPR015943">
    <property type="entry name" value="WD40/YVTN_repeat-like_dom_sf"/>
</dbReference>
<sequence>MGHPATLEGPTNVLCNAIAMALSGGPLKGLPGIRRIGSSKSQSFFHSIRSRELSSFPVRKRAWIEELALDFTEIGAIENNVLESPPLAVSFCKASESSHIFAVSDEAGYVNLFDSRRRLSSAASHRENAEKARIRDWLAHQNAIFDVCWIKEGTHILTASGDQTIKVWDAQDKKCTGVLMGHTGSVKCLSSHPTNSDLVVSGSRDGSFAIWDLRCKIDSNSRCDELYHPSTSMVKGAHPSSKARPGRRGKAAAASITSIIYLEDEISIATAGAADSVVKFWDTRNLKSNVTQACPHPESSTQKGITSLSQDSKGVFLTASCMDNRIYLYNVLQLDKGPIQTFSGCRIESFYVKAAISPDGGHILSGSSDGNAYTWKVGLFLKVNFFSSISVHNLVNNGNQVNQVQVEPISLKSHHGEVTAVDWCSSETGKVATAADDFTVRLWDIVHRYCSSTRSPSTVRRRVVTTMPTAESSKLLMNENEEPMGQQIKQPDSSYSSDEALLQMSSSSPAIASLLRTPEAQKRRFSSISDSDEIFEKTPEAAIRSPSSVLNPPSSLKRKTIRDYFLAVQ</sequence>
<keyword evidence="9" id="KW-1185">Reference proteome</keyword>
<evidence type="ECO:0000256" key="1">
    <source>
        <dbReference type="ARBA" id="ARBA00004906"/>
    </source>
</evidence>
<keyword evidence="4" id="KW-0833">Ubl conjugation pathway</keyword>
<gene>
    <name evidence="8" type="ORF">V6N12_059589</name>
</gene>
<feature type="compositionally biased region" description="Polar residues" evidence="7">
    <location>
        <begin position="487"/>
        <end position="500"/>
    </location>
</feature>
<reference evidence="8 9" key="1">
    <citation type="journal article" date="2024" name="G3 (Bethesda)">
        <title>Genome assembly of Hibiscus sabdariffa L. provides insights into metabolisms of medicinal natural products.</title>
        <authorList>
            <person name="Kim T."/>
        </authorList>
    </citation>
    <scope>NUCLEOTIDE SEQUENCE [LARGE SCALE GENOMIC DNA]</scope>
    <source>
        <strain evidence="8">TK-2024</strain>
        <tissue evidence="8">Old leaves</tissue>
    </source>
</reference>